<name>A0A8X7BNY1_9ARAC</name>
<keyword evidence="2" id="KW-0479">Metal-binding</keyword>
<reference evidence="4" key="1">
    <citation type="submission" date="2020-08" db="EMBL/GenBank/DDBJ databases">
        <title>Multicomponent nature underlies the extraordinary mechanical properties of spider dragline silk.</title>
        <authorList>
            <person name="Kono N."/>
            <person name="Nakamura H."/>
            <person name="Mori M."/>
            <person name="Yoshida Y."/>
            <person name="Ohtoshi R."/>
            <person name="Malay A.D."/>
            <person name="Moran D.A.P."/>
            <person name="Tomita M."/>
            <person name="Numata K."/>
            <person name="Arakawa K."/>
        </authorList>
    </citation>
    <scope>NUCLEOTIDE SEQUENCE</scope>
</reference>
<accession>A0A8X7BNY1</accession>
<dbReference type="PANTHER" id="PTHR23080">
    <property type="entry name" value="THAP DOMAIN PROTEIN"/>
    <property type="match status" value="1"/>
</dbReference>
<organism evidence="4 5">
    <name type="scientific">Trichonephila inaurata madagascariensis</name>
    <dbReference type="NCBI Taxonomy" id="2747483"/>
    <lineage>
        <taxon>Eukaryota</taxon>
        <taxon>Metazoa</taxon>
        <taxon>Ecdysozoa</taxon>
        <taxon>Arthropoda</taxon>
        <taxon>Chelicerata</taxon>
        <taxon>Arachnida</taxon>
        <taxon>Araneae</taxon>
        <taxon>Araneomorphae</taxon>
        <taxon>Entelegynae</taxon>
        <taxon>Araneoidea</taxon>
        <taxon>Nephilidae</taxon>
        <taxon>Trichonephila</taxon>
        <taxon>Trichonephila inaurata</taxon>
    </lineage>
</organism>
<comment type="cofactor">
    <cofactor evidence="1">
        <name>a divalent metal cation</name>
        <dbReference type="ChEBI" id="CHEBI:60240"/>
    </cofactor>
</comment>
<evidence type="ECO:0000256" key="1">
    <source>
        <dbReference type="ARBA" id="ARBA00001968"/>
    </source>
</evidence>
<evidence type="ECO:0000256" key="2">
    <source>
        <dbReference type="ARBA" id="ARBA00022723"/>
    </source>
</evidence>
<dbReference type="AlphaFoldDB" id="A0A8X7BNY1"/>
<proteinExistence type="predicted"/>
<sequence length="190" mass="22003">MHFKDVTIIVDSTEFTIQKPSSPKEQQMTFSCYKNANTLKGDDRHYTKRSNNLYFGVVLWEHIRQTTFYKRYLLKPTDVVMADKGFLINTELASVGCKLQCPAFLRDKIQFDVSEMVSNCRLSNVRVTVEKAIGRIKQYKYFKGALPYRSLHTVNGVVFIVCMSCNFHNLLIQVTKHIIYLSKCITPQGR</sequence>
<dbReference type="OrthoDB" id="6489029at2759"/>
<dbReference type="PANTHER" id="PTHR23080:SF133">
    <property type="entry name" value="SI:CH211-262I1.5-RELATED"/>
    <property type="match status" value="1"/>
</dbReference>
<evidence type="ECO:0000313" key="4">
    <source>
        <dbReference type="EMBL" id="GFY38043.1"/>
    </source>
</evidence>
<dbReference type="Proteomes" id="UP000886998">
    <property type="component" value="Unassembled WGS sequence"/>
</dbReference>
<keyword evidence="5" id="KW-1185">Reference proteome</keyword>
<dbReference type="Pfam" id="PF13359">
    <property type="entry name" value="DDE_Tnp_4"/>
    <property type="match status" value="1"/>
</dbReference>
<gene>
    <name evidence="4" type="primary">AVEN_215833_1</name>
    <name evidence="4" type="ORF">TNIN_45841</name>
</gene>
<comment type="caution">
    <text evidence="4">The sequence shown here is derived from an EMBL/GenBank/DDBJ whole genome shotgun (WGS) entry which is preliminary data.</text>
</comment>
<dbReference type="EMBL" id="BMAV01000624">
    <property type="protein sequence ID" value="GFY38043.1"/>
    <property type="molecule type" value="Genomic_DNA"/>
</dbReference>
<evidence type="ECO:0000259" key="3">
    <source>
        <dbReference type="Pfam" id="PF13359"/>
    </source>
</evidence>
<evidence type="ECO:0000313" key="5">
    <source>
        <dbReference type="Proteomes" id="UP000886998"/>
    </source>
</evidence>
<feature type="domain" description="DDE Tnp4" evidence="3">
    <location>
        <begin position="10"/>
        <end position="165"/>
    </location>
</feature>
<dbReference type="GO" id="GO:0046872">
    <property type="term" value="F:metal ion binding"/>
    <property type="evidence" value="ECO:0007669"/>
    <property type="project" value="UniProtKB-KW"/>
</dbReference>
<protein>
    <submittedName>
        <fullName evidence="4">THAP-type domain-containing protein</fullName>
    </submittedName>
</protein>
<dbReference type="InterPro" id="IPR027806">
    <property type="entry name" value="HARBI1_dom"/>
</dbReference>